<dbReference type="GO" id="GO:0042030">
    <property type="term" value="F:ATPase inhibitor activity"/>
    <property type="evidence" value="ECO:0007669"/>
    <property type="project" value="InterPro"/>
</dbReference>
<feature type="region of interest" description="Disordered" evidence="6">
    <location>
        <begin position="50"/>
        <end position="81"/>
    </location>
</feature>
<evidence type="ECO:0000256" key="5">
    <source>
        <dbReference type="ARBA" id="ARBA00023128"/>
    </source>
</evidence>
<dbReference type="Gene3D" id="1.20.5.500">
    <property type="entry name" value="Single helix bin"/>
    <property type="match status" value="1"/>
</dbReference>
<sequence length="205" mass="22909">MSVSIFLSPLRCRFKNSVIHDIKTIRAYTIIPRILQGKCKESYHKLSIRNKSYENPTGTPGSGAGRGGGAGGSVRESGGGLGQFGAAQEEQFFFNKQREQLEKLKKKLKEGKAGELSQKGENYGKGCLVLKSPLSFSEINIRFYTDGPGKKPPKEEQIDSLKMPGFVHPQIMHEEGHFTQKAKQQIEELKKRLDKPTIENSEKKE</sequence>
<keyword evidence="4" id="KW-0175">Coiled coil</keyword>
<comment type="caution">
    <text evidence="7">The sequence shown here is derived from an EMBL/GenBank/DDBJ whole genome shotgun (WGS) entry which is preliminary data.</text>
</comment>
<dbReference type="EMBL" id="CAKOGL010000007">
    <property type="protein sequence ID" value="CAH2087926.1"/>
    <property type="molecule type" value="Genomic_DNA"/>
</dbReference>
<proteinExistence type="inferred from homology"/>
<dbReference type="SUPFAM" id="SSF64602">
    <property type="entry name" value="F1 ATPase inhibitor, IF1, C-terminal domain"/>
    <property type="match status" value="1"/>
</dbReference>
<evidence type="ECO:0000256" key="3">
    <source>
        <dbReference type="ARBA" id="ARBA00022946"/>
    </source>
</evidence>
<dbReference type="GO" id="GO:0005739">
    <property type="term" value="C:mitochondrion"/>
    <property type="evidence" value="ECO:0007669"/>
    <property type="project" value="UniProtKB-SubCell"/>
</dbReference>
<evidence type="ECO:0000256" key="1">
    <source>
        <dbReference type="ARBA" id="ARBA00004173"/>
    </source>
</evidence>
<organism evidence="7 8">
    <name type="scientific">Euphydryas editha</name>
    <name type="common">Edith's checkerspot</name>
    <dbReference type="NCBI Taxonomy" id="104508"/>
    <lineage>
        <taxon>Eukaryota</taxon>
        <taxon>Metazoa</taxon>
        <taxon>Ecdysozoa</taxon>
        <taxon>Arthropoda</taxon>
        <taxon>Hexapoda</taxon>
        <taxon>Insecta</taxon>
        <taxon>Pterygota</taxon>
        <taxon>Neoptera</taxon>
        <taxon>Endopterygota</taxon>
        <taxon>Lepidoptera</taxon>
        <taxon>Glossata</taxon>
        <taxon>Ditrysia</taxon>
        <taxon>Papilionoidea</taxon>
        <taxon>Nymphalidae</taxon>
        <taxon>Nymphalinae</taxon>
        <taxon>Euphydryas</taxon>
    </lineage>
</organism>
<keyword evidence="5" id="KW-0496">Mitochondrion</keyword>
<gene>
    <name evidence="7" type="ORF">EEDITHA_LOCUS4131</name>
</gene>
<comment type="subcellular location">
    <subcellularLocation>
        <location evidence="1">Mitochondrion</location>
    </subcellularLocation>
</comment>
<dbReference type="Proteomes" id="UP001153954">
    <property type="component" value="Unassembled WGS sequence"/>
</dbReference>
<evidence type="ECO:0000256" key="4">
    <source>
        <dbReference type="ARBA" id="ARBA00023054"/>
    </source>
</evidence>
<dbReference type="InterPro" id="IPR007648">
    <property type="entry name" value="ATPase_inhibitor_mt"/>
</dbReference>
<dbReference type="Pfam" id="PF04568">
    <property type="entry name" value="IATP"/>
    <property type="match status" value="1"/>
</dbReference>
<reference evidence="7" key="1">
    <citation type="submission" date="2022-03" db="EMBL/GenBank/DDBJ databases">
        <authorList>
            <person name="Tunstrom K."/>
        </authorList>
    </citation>
    <scope>NUCLEOTIDE SEQUENCE</scope>
</reference>
<name>A0AAU9TM42_EUPED</name>
<dbReference type="PANTHER" id="PTHR48417">
    <property type="entry name" value="ATP SYNTHASE F1 SUBUNIT EPSILON"/>
    <property type="match status" value="1"/>
</dbReference>
<evidence type="ECO:0000256" key="2">
    <source>
        <dbReference type="ARBA" id="ARBA00010901"/>
    </source>
</evidence>
<evidence type="ECO:0000313" key="8">
    <source>
        <dbReference type="Proteomes" id="UP001153954"/>
    </source>
</evidence>
<protein>
    <recommendedName>
        <fullName evidence="9">Mitochondrial ATPase inhibitor</fullName>
    </recommendedName>
</protein>
<accession>A0AAU9TM42</accession>
<dbReference type="PANTHER" id="PTHR48417:SF1">
    <property type="entry name" value="ATP SYNTHASE F1 SUBUNIT EPSILON"/>
    <property type="match status" value="1"/>
</dbReference>
<feature type="region of interest" description="Disordered" evidence="6">
    <location>
        <begin position="178"/>
        <end position="205"/>
    </location>
</feature>
<evidence type="ECO:0008006" key="9">
    <source>
        <dbReference type="Google" id="ProtNLM"/>
    </source>
</evidence>
<keyword evidence="3" id="KW-0809">Transit peptide</keyword>
<evidence type="ECO:0000313" key="7">
    <source>
        <dbReference type="EMBL" id="CAH2087926.1"/>
    </source>
</evidence>
<dbReference type="AlphaFoldDB" id="A0AAU9TM42"/>
<evidence type="ECO:0000256" key="6">
    <source>
        <dbReference type="SAM" id="MobiDB-lite"/>
    </source>
</evidence>
<comment type="similarity">
    <text evidence="2">Belongs to the ATPase inhibitor family.</text>
</comment>
<feature type="compositionally biased region" description="Gly residues" evidence="6">
    <location>
        <begin position="60"/>
        <end position="81"/>
    </location>
</feature>
<keyword evidence="8" id="KW-1185">Reference proteome</keyword>